<evidence type="ECO:0000256" key="6">
    <source>
        <dbReference type="ARBA" id="ARBA00023136"/>
    </source>
</evidence>
<dbReference type="InterPro" id="IPR001734">
    <property type="entry name" value="Na/solute_symporter"/>
</dbReference>
<evidence type="ECO:0000313" key="10">
    <source>
        <dbReference type="EMBL" id="GAA2123895.1"/>
    </source>
</evidence>
<keyword evidence="5 9" id="KW-1133">Transmembrane helix</keyword>
<reference evidence="11" key="1">
    <citation type="journal article" date="2019" name="Int. J. Syst. Evol. Microbiol.">
        <title>The Global Catalogue of Microorganisms (GCM) 10K type strain sequencing project: providing services to taxonomists for standard genome sequencing and annotation.</title>
        <authorList>
            <consortium name="The Broad Institute Genomics Platform"/>
            <consortium name="The Broad Institute Genome Sequencing Center for Infectious Disease"/>
            <person name="Wu L."/>
            <person name="Ma J."/>
        </authorList>
    </citation>
    <scope>NUCLEOTIDE SEQUENCE [LARGE SCALE GENOMIC DNA]</scope>
    <source>
        <strain evidence="11">JCM 13850</strain>
    </source>
</reference>
<sequence length="544" mass="57522">MKDVNGVELTIFIVFFAVVTAVGFAAARWRRGQTIMHLDEWGLGGRSFGTFITWFLLGGDLYSAYTFVAVPSAVFAGGAMGFWAVPYGAIAYPIVFLIGPRLWSVAHRHGYVTAADFVRGRYGSRSLGLAIALTGILAMMPYIALQLVGIQAVLTVMGVSGSGWAKDLPLFIAFALLAAYTYTSGLRAPALISFVKDALIYMVIIVAIVYIPTKLGGWDGIFDKSAAALAKPSQATGKPAGSLFTNDMTHWAYGTLALGSSLALFIYPHSVTGALAAGRRDVIRRNAALLPAYSLLLGLLALLGYMALAHPGVVAAVKHAGNPQLAVPELFDQVFPDWFAGVAFAAIGVGALVPAAIMSIAASNLFTRNVYTSYIRPDASPEEETRVSQLVSLLVKLGALVFVLGFDKSLAINLQLLGGIWVVQTFPAIGIGLYTRWLDRWGLLAGWAAGMAYGTYTAYDQSSATQSHFGSPLADIPFVGHTGYIALTAFVLNMVVAVVVTLVVRALKVPAGQDETSADDYTADAGDRLAAPEDPAGELTGSSA</sequence>
<feature type="transmembrane region" description="Helical" evidence="9">
    <location>
        <begin position="74"/>
        <end position="98"/>
    </location>
</feature>
<feature type="transmembrane region" description="Helical" evidence="9">
    <location>
        <begin position="6"/>
        <end position="27"/>
    </location>
</feature>
<feature type="transmembrane region" description="Helical" evidence="9">
    <location>
        <begin position="387"/>
        <end position="406"/>
    </location>
</feature>
<feature type="transmembrane region" description="Helical" evidence="9">
    <location>
        <begin position="441"/>
        <end position="459"/>
    </location>
</feature>
<dbReference type="RefSeq" id="WP_344262100.1">
    <property type="nucleotide sequence ID" value="NZ_BAAAMR010000006.1"/>
</dbReference>
<evidence type="ECO:0000256" key="8">
    <source>
        <dbReference type="SAM" id="MobiDB-lite"/>
    </source>
</evidence>
<evidence type="ECO:0000256" key="9">
    <source>
        <dbReference type="SAM" id="Phobius"/>
    </source>
</evidence>
<feature type="transmembrane region" description="Helical" evidence="9">
    <location>
        <begin position="250"/>
        <end position="267"/>
    </location>
</feature>
<protein>
    <submittedName>
        <fullName evidence="10">Sodium:solute symporter family protein</fullName>
    </submittedName>
</protein>
<feature type="transmembrane region" description="Helical" evidence="9">
    <location>
        <begin position="412"/>
        <end position="434"/>
    </location>
</feature>
<dbReference type="InterPro" id="IPR050277">
    <property type="entry name" value="Sodium:Solute_Symporter"/>
</dbReference>
<dbReference type="CDD" id="cd10322">
    <property type="entry name" value="SLC5sbd"/>
    <property type="match status" value="1"/>
</dbReference>
<dbReference type="PROSITE" id="PS50283">
    <property type="entry name" value="NA_SOLUT_SYMP_3"/>
    <property type="match status" value="1"/>
</dbReference>
<keyword evidence="3" id="KW-0813">Transport</keyword>
<comment type="subcellular location">
    <subcellularLocation>
        <location evidence="1">Membrane</location>
        <topology evidence="1">Multi-pass membrane protein</topology>
    </subcellularLocation>
</comment>
<feature type="transmembrane region" description="Helical" evidence="9">
    <location>
        <begin position="479"/>
        <end position="504"/>
    </location>
</feature>
<evidence type="ECO:0000256" key="3">
    <source>
        <dbReference type="ARBA" id="ARBA00022448"/>
    </source>
</evidence>
<organism evidence="10 11">
    <name type="scientific">Actinomadura napierensis</name>
    <dbReference type="NCBI Taxonomy" id="267854"/>
    <lineage>
        <taxon>Bacteria</taxon>
        <taxon>Bacillati</taxon>
        <taxon>Actinomycetota</taxon>
        <taxon>Actinomycetes</taxon>
        <taxon>Streptosporangiales</taxon>
        <taxon>Thermomonosporaceae</taxon>
        <taxon>Actinomadura</taxon>
    </lineage>
</organism>
<feature type="transmembrane region" description="Helical" evidence="9">
    <location>
        <begin position="198"/>
        <end position="215"/>
    </location>
</feature>
<accession>A0ABP5JWZ0</accession>
<keyword evidence="4 9" id="KW-0812">Transmembrane</keyword>
<feature type="region of interest" description="Disordered" evidence="8">
    <location>
        <begin position="515"/>
        <end position="544"/>
    </location>
</feature>
<evidence type="ECO:0000256" key="1">
    <source>
        <dbReference type="ARBA" id="ARBA00004141"/>
    </source>
</evidence>
<dbReference type="Gene3D" id="1.20.1730.10">
    <property type="entry name" value="Sodium/glucose cotransporter"/>
    <property type="match status" value="1"/>
</dbReference>
<name>A0ABP5JWZ0_9ACTN</name>
<evidence type="ECO:0000256" key="2">
    <source>
        <dbReference type="ARBA" id="ARBA00006434"/>
    </source>
</evidence>
<comment type="similarity">
    <text evidence="2 7">Belongs to the sodium:solute symporter (SSF) (TC 2.A.21) family.</text>
</comment>
<dbReference type="Pfam" id="PF00474">
    <property type="entry name" value="SSF"/>
    <property type="match status" value="1"/>
</dbReference>
<feature type="transmembrane region" description="Helical" evidence="9">
    <location>
        <begin position="288"/>
        <end position="308"/>
    </location>
</feature>
<evidence type="ECO:0000256" key="4">
    <source>
        <dbReference type="ARBA" id="ARBA00022692"/>
    </source>
</evidence>
<feature type="transmembrane region" description="Helical" evidence="9">
    <location>
        <begin position="168"/>
        <end position="186"/>
    </location>
</feature>
<dbReference type="EMBL" id="BAAAMR010000006">
    <property type="protein sequence ID" value="GAA2123895.1"/>
    <property type="molecule type" value="Genomic_DNA"/>
</dbReference>
<evidence type="ECO:0000256" key="5">
    <source>
        <dbReference type="ARBA" id="ARBA00022989"/>
    </source>
</evidence>
<dbReference type="PANTHER" id="PTHR48086">
    <property type="entry name" value="SODIUM/PROLINE SYMPORTER-RELATED"/>
    <property type="match status" value="1"/>
</dbReference>
<comment type="caution">
    <text evidence="10">The sequence shown here is derived from an EMBL/GenBank/DDBJ whole genome shotgun (WGS) entry which is preliminary data.</text>
</comment>
<evidence type="ECO:0000256" key="7">
    <source>
        <dbReference type="RuleBase" id="RU362091"/>
    </source>
</evidence>
<proteinExistence type="inferred from homology"/>
<dbReference type="InterPro" id="IPR038377">
    <property type="entry name" value="Na/Glc_symporter_sf"/>
</dbReference>
<feature type="transmembrane region" description="Helical" evidence="9">
    <location>
        <begin position="338"/>
        <end position="366"/>
    </location>
</feature>
<dbReference type="NCBIfam" id="NF046076">
    <property type="entry name" value="monocarbox_MctP"/>
    <property type="match status" value="1"/>
</dbReference>
<dbReference type="PANTHER" id="PTHR48086:SF8">
    <property type="entry name" value="MONOCARBOXYLIC ACID PERMEASE"/>
    <property type="match status" value="1"/>
</dbReference>
<evidence type="ECO:0000313" key="11">
    <source>
        <dbReference type="Proteomes" id="UP001501020"/>
    </source>
</evidence>
<feature type="transmembrane region" description="Helical" evidence="9">
    <location>
        <begin position="127"/>
        <end position="148"/>
    </location>
</feature>
<gene>
    <name evidence="10" type="ORF">GCM10009727_10840</name>
</gene>
<feature type="transmembrane region" description="Helical" evidence="9">
    <location>
        <begin position="48"/>
        <end position="68"/>
    </location>
</feature>
<keyword evidence="11" id="KW-1185">Reference proteome</keyword>
<keyword evidence="6 9" id="KW-0472">Membrane</keyword>
<dbReference type="Proteomes" id="UP001501020">
    <property type="component" value="Unassembled WGS sequence"/>
</dbReference>